<dbReference type="PANTHER" id="PTHR16099:SF5">
    <property type="entry name" value="NUCLEOTIDE TRIPHOSPHATE DIPHOSPHATASE NUDT15"/>
    <property type="match status" value="1"/>
</dbReference>
<organism evidence="3 4">
    <name type="scientific">Trichoderma asperellum (strain ATCC 204424 / CBS 433.97 / NBRC 101777)</name>
    <dbReference type="NCBI Taxonomy" id="1042311"/>
    <lineage>
        <taxon>Eukaryota</taxon>
        <taxon>Fungi</taxon>
        <taxon>Dikarya</taxon>
        <taxon>Ascomycota</taxon>
        <taxon>Pezizomycotina</taxon>
        <taxon>Sordariomycetes</taxon>
        <taxon>Hypocreomycetidae</taxon>
        <taxon>Hypocreales</taxon>
        <taxon>Hypocreaceae</taxon>
        <taxon>Trichoderma</taxon>
    </lineage>
</organism>
<dbReference type="EMBL" id="KZ679262">
    <property type="protein sequence ID" value="PTB40793.1"/>
    <property type="molecule type" value="Genomic_DNA"/>
</dbReference>
<dbReference type="OrthoDB" id="447842at2759"/>
<feature type="domain" description="Nudix hydrolase" evidence="2">
    <location>
        <begin position="4"/>
        <end position="142"/>
    </location>
</feature>
<accession>A0A2T3Z7J4</accession>
<dbReference type="AlphaFoldDB" id="A0A2T3Z7J4"/>
<dbReference type="Pfam" id="PF00293">
    <property type="entry name" value="NUDIX"/>
    <property type="match status" value="1"/>
</dbReference>
<dbReference type="InterPro" id="IPR020084">
    <property type="entry name" value="NUDIX_hydrolase_CS"/>
</dbReference>
<dbReference type="Gene3D" id="3.90.79.10">
    <property type="entry name" value="Nucleoside Triphosphate Pyrophosphohydrolase"/>
    <property type="match status" value="1"/>
</dbReference>
<evidence type="ECO:0000259" key="2">
    <source>
        <dbReference type="PROSITE" id="PS51462"/>
    </source>
</evidence>
<proteinExistence type="predicted"/>
<evidence type="ECO:0000313" key="4">
    <source>
        <dbReference type="Proteomes" id="UP000240493"/>
    </source>
</evidence>
<name>A0A2T3Z7J4_TRIA4</name>
<keyword evidence="4" id="KW-1185">Reference proteome</keyword>
<dbReference type="STRING" id="1042311.A0A2T3Z7J4"/>
<evidence type="ECO:0000256" key="1">
    <source>
        <dbReference type="ARBA" id="ARBA00022801"/>
    </source>
</evidence>
<reference evidence="3 4" key="1">
    <citation type="submission" date="2016-07" db="EMBL/GenBank/DDBJ databases">
        <title>Multiple horizontal gene transfer events from other fungi enriched the ability of initially mycotrophic Trichoderma (Ascomycota) to feed on dead plant biomass.</title>
        <authorList>
            <consortium name="DOE Joint Genome Institute"/>
            <person name="Aerts A."/>
            <person name="Atanasova L."/>
            <person name="Chenthamara K."/>
            <person name="Zhang J."/>
            <person name="Grujic M."/>
            <person name="Henrissat B."/>
            <person name="Kuo A."/>
            <person name="Salamov A."/>
            <person name="Lipzen A."/>
            <person name="Labutti K."/>
            <person name="Barry K."/>
            <person name="Miao Y."/>
            <person name="Rahimi M.J."/>
            <person name="Shen Q."/>
            <person name="Grigoriev I.V."/>
            <person name="Kubicek C.P."/>
            <person name="Druzhinina I.S."/>
        </authorList>
    </citation>
    <scope>NUCLEOTIDE SEQUENCE [LARGE SCALE GENOMIC DNA]</scope>
    <source>
        <strain evidence="3 4">CBS 433.97</strain>
    </source>
</reference>
<keyword evidence="1" id="KW-0378">Hydrolase</keyword>
<dbReference type="GO" id="GO:0005829">
    <property type="term" value="C:cytosol"/>
    <property type="evidence" value="ECO:0007669"/>
    <property type="project" value="TreeGrafter"/>
</dbReference>
<dbReference type="GO" id="GO:0035539">
    <property type="term" value="F:8-oxo-7,8-dihydrodeoxyguanosine triphosphate pyrophosphatase activity"/>
    <property type="evidence" value="ECO:0007669"/>
    <property type="project" value="TreeGrafter"/>
</dbReference>
<dbReference type="SUPFAM" id="SSF55811">
    <property type="entry name" value="Nudix"/>
    <property type="match status" value="1"/>
</dbReference>
<dbReference type="CDD" id="cd04678">
    <property type="entry name" value="NUDIX_MTH2_Nudt15"/>
    <property type="match status" value="1"/>
</dbReference>
<sequence length="158" mass="17108">MNLPHVRVGVAAVIRDKDGKFLVGKRKGSHGAGTLQTPGGHLEHGEDLGACAVRETEEETGLVVTAGNVITITNDVFDGEDKHYITIFVDCAMTDPNATPETTEPLKCEGWEWKSWDELKRINEAAKSNPSGDKLFLPLVNLVKQTADLNALIASKSQ</sequence>
<dbReference type="PROSITE" id="PS51462">
    <property type="entry name" value="NUDIX"/>
    <property type="match status" value="1"/>
</dbReference>
<evidence type="ECO:0000313" key="3">
    <source>
        <dbReference type="EMBL" id="PTB40793.1"/>
    </source>
</evidence>
<dbReference type="InterPro" id="IPR015797">
    <property type="entry name" value="NUDIX_hydrolase-like_dom_sf"/>
</dbReference>
<dbReference type="PROSITE" id="PS00893">
    <property type="entry name" value="NUDIX_BOX"/>
    <property type="match status" value="1"/>
</dbReference>
<dbReference type="InterPro" id="IPR000086">
    <property type="entry name" value="NUDIX_hydrolase_dom"/>
</dbReference>
<protein>
    <recommendedName>
        <fullName evidence="2">Nudix hydrolase domain-containing protein</fullName>
    </recommendedName>
</protein>
<dbReference type="PANTHER" id="PTHR16099">
    <property type="entry name" value="8-OXO-DGTP DIPHOSPHATES NUDT15"/>
    <property type="match status" value="1"/>
</dbReference>
<gene>
    <name evidence="3" type="ORF">M441DRAFT_140357</name>
</gene>
<dbReference type="FunFam" id="3.90.79.10:FF:000060">
    <property type="entry name" value="Nudix hydrolase 1"/>
    <property type="match status" value="1"/>
</dbReference>
<dbReference type="GO" id="GO:0006203">
    <property type="term" value="P:dGTP catabolic process"/>
    <property type="evidence" value="ECO:0007669"/>
    <property type="project" value="TreeGrafter"/>
</dbReference>
<dbReference type="Proteomes" id="UP000240493">
    <property type="component" value="Unassembled WGS sequence"/>
</dbReference>